<dbReference type="Pfam" id="PF00072">
    <property type="entry name" value="Response_reg"/>
    <property type="match status" value="1"/>
</dbReference>
<dbReference type="PROSITE" id="PS50110">
    <property type="entry name" value="RESPONSE_REGULATORY"/>
    <property type="match status" value="1"/>
</dbReference>
<feature type="domain" description="Sigma-54 factor interaction" evidence="8">
    <location>
        <begin position="149"/>
        <end position="378"/>
    </location>
</feature>
<gene>
    <name evidence="10" type="ordered locus">Sfum_3268</name>
</gene>
<dbReference type="FunFam" id="3.40.50.300:FF:000006">
    <property type="entry name" value="DNA-binding transcriptional regulator NtrC"/>
    <property type="match status" value="1"/>
</dbReference>
<evidence type="ECO:0000259" key="8">
    <source>
        <dbReference type="PROSITE" id="PS50045"/>
    </source>
</evidence>
<evidence type="ECO:0000256" key="6">
    <source>
        <dbReference type="ARBA" id="ARBA00023163"/>
    </source>
</evidence>
<keyword evidence="3" id="KW-0805">Transcription regulation</keyword>
<proteinExistence type="predicted"/>
<dbReference type="GO" id="GO:0000160">
    <property type="term" value="P:phosphorelay signal transduction system"/>
    <property type="evidence" value="ECO:0007669"/>
    <property type="project" value="InterPro"/>
</dbReference>
<dbReference type="SMART" id="SM00448">
    <property type="entry name" value="REC"/>
    <property type="match status" value="1"/>
</dbReference>
<dbReference type="InterPro" id="IPR002078">
    <property type="entry name" value="Sigma_54_int"/>
</dbReference>
<dbReference type="PANTHER" id="PTHR32071">
    <property type="entry name" value="TRANSCRIPTIONAL REGULATORY PROTEIN"/>
    <property type="match status" value="1"/>
</dbReference>
<evidence type="ECO:0000313" key="11">
    <source>
        <dbReference type="Proteomes" id="UP000001784"/>
    </source>
</evidence>
<feature type="modified residue" description="4-aspartylphosphate" evidence="7">
    <location>
        <position position="55"/>
    </location>
</feature>
<dbReference type="InterPro" id="IPR001789">
    <property type="entry name" value="Sig_transdc_resp-reg_receiver"/>
</dbReference>
<feature type="domain" description="Response regulatory" evidence="9">
    <location>
        <begin position="6"/>
        <end position="120"/>
    </location>
</feature>
<organism evidence="10 11">
    <name type="scientific">Syntrophobacter fumaroxidans (strain DSM 10017 / MPOB)</name>
    <dbReference type="NCBI Taxonomy" id="335543"/>
    <lineage>
        <taxon>Bacteria</taxon>
        <taxon>Pseudomonadati</taxon>
        <taxon>Thermodesulfobacteriota</taxon>
        <taxon>Syntrophobacteria</taxon>
        <taxon>Syntrophobacterales</taxon>
        <taxon>Syntrophobacteraceae</taxon>
        <taxon>Syntrophobacter</taxon>
    </lineage>
</organism>
<dbReference type="EMBL" id="CP000478">
    <property type="protein sequence ID" value="ABK18941.1"/>
    <property type="molecule type" value="Genomic_DNA"/>
</dbReference>
<dbReference type="Gene3D" id="3.40.50.300">
    <property type="entry name" value="P-loop containing nucleotide triphosphate hydrolases"/>
    <property type="match status" value="1"/>
</dbReference>
<reference evidence="10 11" key="1">
    <citation type="submission" date="2006-10" db="EMBL/GenBank/DDBJ databases">
        <title>Complete sequence of Syntrophobacter fumaroxidans MPOB.</title>
        <authorList>
            <consortium name="US DOE Joint Genome Institute"/>
            <person name="Copeland A."/>
            <person name="Lucas S."/>
            <person name="Lapidus A."/>
            <person name="Barry K."/>
            <person name="Detter J.C."/>
            <person name="Glavina del Rio T."/>
            <person name="Hammon N."/>
            <person name="Israni S."/>
            <person name="Pitluck S."/>
            <person name="Goltsman E.G."/>
            <person name="Martinez M."/>
            <person name="Schmutz J."/>
            <person name="Larimer F."/>
            <person name="Land M."/>
            <person name="Hauser L."/>
            <person name="Kyrpides N."/>
            <person name="Kim E."/>
            <person name="Boone D.R."/>
            <person name="Brockman F."/>
            <person name="Culley D."/>
            <person name="Ferry J."/>
            <person name="Gunsalus R."/>
            <person name="McInerney M.J."/>
            <person name="Morrison M."/>
            <person name="Plugge C."/>
            <person name="Rohlin L."/>
            <person name="Scholten J."/>
            <person name="Sieber J."/>
            <person name="Stams A.J.M."/>
            <person name="Worm P."/>
            <person name="Henstra A.M."/>
            <person name="Richardson P."/>
        </authorList>
    </citation>
    <scope>NUCLEOTIDE SEQUENCE [LARGE SCALE GENOMIC DNA]</scope>
    <source>
        <strain evidence="11">DSM 10017 / MPOB</strain>
    </source>
</reference>
<dbReference type="Pfam" id="PF00158">
    <property type="entry name" value="Sigma54_activat"/>
    <property type="match status" value="1"/>
</dbReference>
<dbReference type="CDD" id="cd00156">
    <property type="entry name" value="REC"/>
    <property type="match status" value="1"/>
</dbReference>
<evidence type="ECO:0000256" key="1">
    <source>
        <dbReference type="ARBA" id="ARBA00022741"/>
    </source>
</evidence>
<dbReference type="SMART" id="SM00382">
    <property type="entry name" value="AAA"/>
    <property type="match status" value="1"/>
</dbReference>
<dbReference type="Pfam" id="PF25601">
    <property type="entry name" value="AAA_lid_14"/>
    <property type="match status" value="1"/>
</dbReference>
<dbReference type="GO" id="GO:0006355">
    <property type="term" value="P:regulation of DNA-templated transcription"/>
    <property type="evidence" value="ECO:0007669"/>
    <property type="project" value="InterPro"/>
</dbReference>
<dbReference type="Gene3D" id="1.10.8.60">
    <property type="match status" value="1"/>
</dbReference>
<protein>
    <submittedName>
        <fullName evidence="10">Two component, sigma54 specific, transcriptional regulator, Fis family</fullName>
    </submittedName>
</protein>
<dbReference type="SUPFAM" id="SSF46689">
    <property type="entry name" value="Homeodomain-like"/>
    <property type="match status" value="1"/>
</dbReference>
<dbReference type="Pfam" id="PF02954">
    <property type="entry name" value="HTH_8"/>
    <property type="match status" value="1"/>
</dbReference>
<dbReference type="PRINTS" id="PR01590">
    <property type="entry name" value="HTHFIS"/>
</dbReference>
<keyword evidence="2" id="KW-0067">ATP-binding</keyword>
<dbReference type="GO" id="GO:0005524">
    <property type="term" value="F:ATP binding"/>
    <property type="evidence" value="ECO:0007669"/>
    <property type="project" value="UniProtKB-KW"/>
</dbReference>
<dbReference type="Gene3D" id="1.10.10.60">
    <property type="entry name" value="Homeodomain-like"/>
    <property type="match status" value="1"/>
</dbReference>
<dbReference type="InterPro" id="IPR003593">
    <property type="entry name" value="AAA+_ATPase"/>
</dbReference>
<dbReference type="FunFam" id="1.10.8.60:FF:000014">
    <property type="entry name" value="DNA-binding transcriptional regulator NtrC"/>
    <property type="match status" value="1"/>
</dbReference>
<dbReference type="PROSITE" id="PS00688">
    <property type="entry name" value="SIGMA54_INTERACT_3"/>
    <property type="match status" value="1"/>
</dbReference>
<keyword evidence="6" id="KW-0804">Transcription</keyword>
<dbReference type="PROSITE" id="PS50045">
    <property type="entry name" value="SIGMA54_INTERACT_4"/>
    <property type="match status" value="1"/>
</dbReference>
<dbReference type="Gene3D" id="3.40.50.2300">
    <property type="match status" value="1"/>
</dbReference>
<keyword evidence="7" id="KW-0597">Phosphoprotein</keyword>
<keyword evidence="11" id="KW-1185">Reference proteome</keyword>
<evidence type="ECO:0000256" key="5">
    <source>
        <dbReference type="ARBA" id="ARBA00023159"/>
    </source>
</evidence>
<dbReference type="InterPro" id="IPR025662">
    <property type="entry name" value="Sigma_54_int_dom_ATP-bd_1"/>
</dbReference>
<dbReference type="SUPFAM" id="SSF52540">
    <property type="entry name" value="P-loop containing nucleoside triphosphate hydrolases"/>
    <property type="match status" value="1"/>
</dbReference>
<dbReference type="STRING" id="335543.Sfum_3268"/>
<sequence length="483" mass="54938">MRKMDKILIVDDDEGLVHFLTRFFSRKEYEVLSCNSGTAALEAVGREPFDLILLDYKMPGKNGLETLKEIRRLQVKTPIIVMTAYGTMDTAIEAMKLGAYDYLLKPFDRNGLERIARDALEVNRLMKEVVSFPAHSLTSARVPKGEIKIIGNHTRMQEVYKLIGQVANKDVTVLITGESGTGKELVARALYHHSDRKNKPFLGVNCAAIPETLFESELFGYERGAFTGAERTHIGKFERCHGGTLFFDEIAEMPLSTQAKLLRALQYGEIERVGAEQPLKVDVRVLVATNKNLERAVEQGRFREDLYWRLKIISIHLPPLRERPEDIPALVDYFLVRFGEEYKSPIRRIEDGALAKLKSHAWPGNVRELENTVRRAVVLSSGDVIREEHLRFDSGGHEPSSPEWDKNPWARVERKLEELIPDLLQVGGEAMHESIIDMVERILLSKVLEQCGNNQVKAARVLGVSRNTLRHRMKKFDFLPPSE</sequence>
<evidence type="ECO:0000256" key="4">
    <source>
        <dbReference type="ARBA" id="ARBA00023125"/>
    </source>
</evidence>
<evidence type="ECO:0000256" key="3">
    <source>
        <dbReference type="ARBA" id="ARBA00023015"/>
    </source>
</evidence>
<dbReference type="Proteomes" id="UP000001784">
    <property type="component" value="Chromosome"/>
</dbReference>
<evidence type="ECO:0000313" key="10">
    <source>
        <dbReference type="EMBL" id="ABK18941.1"/>
    </source>
</evidence>
<dbReference type="AlphaFoldDB" id="A0LND9"/>
<keyword evidence="5" id="KW-0010">Activator</keyword>
<dbReference type="InterPro" id="IPR058031">
    <property type="entry name" value="AAA_lid_NorR"/>
</dbReference>
<evidence type="ECO:0000256" key="2">
    <source>
        <dbReference type="ARBA" id="ARBA00022840"/>
    </source>
</evidence>
<dbReference type="InterPro" id="IPR027417">
    <property type="entry name" value="P-loop_NTPase"/>
</dbReference>
<dbReference type="PROSITE" id="PS00675">
    <property type="entry name" value="SIGMA54_INTERACT_1"/>
    <property type="match status" value="1"/>
</dbReference>
<evidence type="ECO:0000259" key="9">
    <source>
        <dbReference type="PROSITE" id="PS50110"/>
    </source>
</evidence>
<accession>A0LND9</accession>
<dbReference type="HOGENOM" id="CLU_000445_0_6_7"/>
<name>A0LND9_SYNFM</name>
<dbReference type="CDD" id="cd00009">
    <property type="entry name" value="AAA"/>
    <property type="match status" value="1"/>
</dbReference>
<dbReference type="InParanoid" id="A0LND9"/>
<keyword evidence="4" id="KW-0238">DNA-binding</keyword>
<dbReference type="KEGG" id="sfu:Sfum_3268"/>
<dbReference type="InterPro" id="IPR025944">
    <property type="entry name" value="Sigma_54_int_dom_CS"/>
</dbReference>
<keyword evidence="1" id="KW-0547">Nucleotide-binding</keyword>
<dbReference type="eggNOG" id="COG2204">
    <property type="taxonomic scope" value="Bacteria"/>
</dbReference>
<dbReference type="InterPro" id="IPR009057">
    <property type="entry name" value="Homeodomain-like_sf"/>
</dbReference>
<dbReference type="InterPro" id="IPR002197">
    <property type="entry name" value="HTH_Fis"/>
</dbReference>
<dbReference type="InterPro" id="IPR011006">
    <property type="entry name" value="CheY-like_superfamily"/>
</dbReference>
<dbReference type="GO" id="GO:0043565">
    <property type="term" value="F:sequence-specific DNA binding"/>
    <property type="evidence" value="ECO:0007669"/>
    <property type="project" value="InterPro"/>
</dbReference>
<dbReference type="SUPFAM" id="SSF52172">
    <property type="entry name" value="CheY-like"/>
    <property type="match status" value="1"/>
</dbReference>
<evidence type="ECO:0000256" key="7">
    <source>
        <dbReference type="PROSITE-ProRule" id="PRU00169"/>
    </source>
</evidence>